<dbReference type="Proteomes" id="UP000001007">
    <property type="component" value="Chromosome"/>
</dbReference>
<dbReference type="STRING" id="194439.CT0599"/>
<feature type="transmembrane region" description="Helical" evidence="1">
    <location>
        <begin position="114"/>
        <end position="136"/>
    </location>
</feature>
<dbReference type="KEGG" id="cte:CT0599"/>
<protein>
    <recommendedName>
        <fullName evidence="4">DUF2721 domain-containing protein</fullName>
    </recommendedName>
</protein>
<keyword evidence="3" id="KW-1185">Reference proteome</keyword>
<evidence type="ECO:0000313" key="3">
    <source>
        <dbReference type="Proteomes" id="UP000001007"/>
    </source>
</evidence>
<evidence type="ECO:0008006" key="4">
    <source>
        <dbReference type="Google" id="ProtNLM"/>
    </source>
</evidence>
<dbReference type="InterPro" id="IPR021279">
    <property type="entry name" value="DUF2721"/>
</dbReference>
<dbReference type="eggNOG" id="ENOG5032YAP">
    <property type="taxonomic scope" value="Bacteria"/>
</dbReference>
<dbReference type="EnsemblBacteria" id="AAM71841">
    <property type="protein sequence ID" value="AAM71841"/>
    <property type="gene ID" value="CT0599"/>
</dbReference>
<feature type="transmembrane region" description="Helical" evidence="1">
    <location>
        <begin position="20"/>
        <end position="38"/>
    </location>
</feature>
<reference evidence="2 3" key="1">
    <citation type="journal article" date="2002" name="Proc. Natl. Acad. Sci. U.S.A.">
        <title>The complete genome sequence of Chlorobium tepidum TLS, a photosynthetic, anaerobic, green-sulfur bacterium.</title>
        <authorList>
            <person name="Eisen J.A."/>
            <person name="Nelson K.E."/>
            <person name="Paulsen I.T."/>
            <person name="Heidelberg J.F."/>
            <person name="Wu M."/>
            <person name="Dodson R.J."/>
            <person name="Deboy R."/>
            <person name="Gwinn M.L."/>
            <person name="Nelson W.C."/>
            <person name="Haft D.H."/>
            <person name="Hickey E.K."/>
            <person name="Peterson J.D."/>
            <person name="Durkin A.S."/>
            <person name="Kolonay J.L."/>
            <person name="Yang F."/>
            <person name="Holt I."/>
            <person name="Umayam L.A."/>
            <person name="Mason T."/>
            <person name="Brenner M."/>
            <person name="Shea T.P."/>
            <person name="Parksey D."/>
            <person name="Nierman W.C."/>
            <person name="Feldblyum T.V."/>
            <person name="Hansen C.L."/>
            <person name="Craven M.B."/>
            <person name="Radune D."/>
            <person name="Vamathevan J."/>
            <person name="Khouri H."/>
            <person name="White O."/>
            <person name="Gruber T.M."/>
            <person name="Ketchum K.A."/>
            <person name="Venter J.C."/>
            <person name="Tettelin H."/>
            <person name="Bryant D.A."/>
            <person name="Fraser C.M."/>
        </authorList>
    </citation>
    <scope>NUCLEOTIDE SEQUENCE [LARGE SCALE GENOMIC DNA]</scope>
    <source>
        <strain evidence="3">ATCC 49652 / DSM 12025 / NBRC 103806 / TLS</strain>
    </source>
</reference>
<proteinExistence type="predicted"/>
<name>Q8KET3_CHLTE</name>
<dbReference type="AlphaFoldDB" id="Q8KET3"/>
<accession>Q8KET3</accession>
<gene>
    <name evidence="2" type="ordered locus">CT0599</name>
</gene>
<dbReference type="EMBL" id="AE006470">
    <property type="protein sequence ID" value="AAM71841.1"/>
    <property type="molecule type" value="Genomic_DNA"/>
</dbReference>
<keyword evidence="1" id="KW-0472">Membrane</keyword>
<dbReference type="OrthoDB" id="5465259at2"/>
<dbReference type="HOGENOM" id="CLU_118464_1_1_10"/>
<evidence type="ECO:0000256" key="1">
    <source>
        <dbReference type="SAM" id="Phobius"/>
    </source>
</evidence>
<evidence type="ECO:0000313" key="2">
    <source>
        <dbReference type="EMBL" id="AAM71841.1"/>
    </source>
</evidence>
<sequence>MFKMLMTITTIKELIPVLQTAIGPVILISGIGLLLLTMTNRLSRVIDRSRELLDEADKLFGVDRARIDREIDVLWRRARYVRSAIMLAVASCLGAATLIILLFLTSLLQIDVPLLASIVFIVSMVSLIGSLIFFLFDVNLTLSALHIEFEGHRKKS</sequence>
<dbReference type="PATRIC" id="fig|194439.7.peg.557"/>
<organism evidence="2 3">
    <name type="scientific">Chlorobaculum tepidum (strain ATCC 49652 / DSM 12025 / NBRC 103806 / TLS)</name>
    <name type="common">Chlorobium tepidum</name>
    <dbReference type="NCBI Taxonomy" id="194439"/>
    <lineage>
        <taxon>Bacteria</taxon>
        <taxon>Pseudomonadati</taxon>
        <taxon>Chlorobiota</taxon>
        <taxon>Chlorobiia</taxon>
        <taxon>Chlorobiales</taxon>
        <taxon>Chlorobiaceae</taxon>
        <taxon>Chlorobaculum</taxon>
    </lineage>
</organism>
<keyword evidence="1" id="KW-0812">Transmembrane</keyword>
<feature type="transmembrane region" description="Helical" evidence="1">
    <location>
        <begin position="84"/>
        <end position="108"/>
    </location>
</feature>
<keyword evidence="1" id="KW-1133">Transmembrane helix</keyword>
<dbReference type="Pfam" id="PF11026">
    <property type="entry name" value="DUF2721"/>
    <property type="match status" value="1"/>
</dbReference>